<dbReference type="PANTHER" id="PTHR30600:SF7">
    <property type="entry name" value="CYTOCHROME C PEROXIDASE-RELATED"/>
    <property type="match status" value="1"/>
</dbReference>
<keyword evidence="3 9" id="KW-0479">Metal-binding</keyword>
<dbReference type="PANTHER" id="PTHR30600">
    <property type="entry name" value="CYTOCHROME C PEROXIDASE-RELATED"/>
    <property type="match status" value="1"/>
</dbReference>
<evidence type="ECO:0000256" key="10">
    <source>
        <dbReference type="SAM" id="SignalP"/>
    </source>
</evidence>
<evidence type="ECO:0000256" key="1">
    <source>
        <dbReference type="ARBA" id="ARBA00004418"/>
    </source>
</evidence>
<accession>A0AAE9HV68</accession>
<evidence type="ECO:0000259" key="11">
    <source>
        <dbReference type="PROSITE" id="PS51007"/>
    </source>
</evidence>
<dbReference type="PROSITE" id="PS51007">
    <property type="entry name" value="CYTC"/>
    <property type="match status" value="2"/>
</dbReference>
<keyword evidence="6" id="KW-0560">Oxidoreductase</keyword>
<evidence type="ECO:0000256" key="6">
    <source>
        <dbReference type="ARBA" id="ARBA00023002"/>
    </source>
</evidence>
<feature type="binding site" description="axial binding residue" evidence="9">
    <location>
        <position position="313"/>
    </location>
    <ligand>
        <name>heme c</name>
        <dbReference type="ChEBI" id="CHEBI:61717"/>
        <label>2</label>
    </ligand>
    <ligandPart>
        <name>Fe</name>
        <dbReference type="ChEBI" id="CHEBI:18248"/>
    </ligandPart>
</feature>
<keyword evidence="2 8" id="KW-0349">Heme</keyword>
<proteinExistence type="predicted"/>
<feature type="binding site" description="covalent" evidence="8">
    <location>
        <position position="90"/>
    </location>
    <ligand>
        <name>heme c</name>
        <dbReference type="ChEBI" id="CHEBI:61717"/>
        <label>1</label>
    </ligand>
</feature>
<feature type="binding site" description="covalent" evidence="8">
    <location>
        <position position="233"/>
    </location>
    <ligand>
        <name>heme c</name>
        <dbReference type="ChEBI" id="CHEBI:61717"/>
        <label>2</label>
    </ligand>
</feature>
<gene>
    <name evidence="12" type="ORF">LNQ82_06150</name>
</gene>
<keyword evidence="12" id="KW-0575">Peroxidase</keyword>
<dbReference type="GO" id="GO:0046872">
    <property type="term" value="F:metal ion binding"/>
    <property type="evidence" value="ECO:0007669"/>
    <property type="project" value="UniProtKB-KW"/>
</dbReference>
<comment type="cofactor">
    <cofactor evidence="8">
        <name>heme</name>
        <dbReference type="ChEBI" id="CHEBI:30413"/>
    </cofactor>
    <text evidence="8">Binds 2 heme groups.</text>
</comment>
<name>A0AAE9HV68_9NEIS</name>
<evidence type="ECO:0000256" key="8">
    <source>
        <dbReference type="PIRSR" id="PIRSR000294-1"/>
    </source>
</evidence>
<sequence length="353" mass="38759">MQTTSILRYGALLAVLAAAACSPENNTKSVKPNPEEIELLTQAQGIFQPLPSFEEANKEHHLNDEQVKLGQQLWYDTRLSLGNDISCNTCHLLTTHGVDNKPTSPGHNGAPGVRNSPTVLNAFLLKTQFWDGRAPNIEEQAKHPIINPIEMAMPNHEKVERKIAAIPGYVKQFQSAYAQNGGKVSINNIAHALGAFQRTLLTPSRWDSYLKGDTNALNEQEKRGIKSFINNGCVACHSGVTLGGDLFQKFGLVKGPYWDLIHSKNRDEGVFDITKKEEDRFVFRVAGLRNVGKTAPYFHNGSIADLGEAVSIMGEAQLGKTLSKQDVDDIVAFLHSTTGEVPKEALQVPKLPE</sequence>
<keyword evidence="7 9" id="KW-0408">Iron</keyword>
<dbReference type="RefSeq" id="WP_156932304.1">
    <property type="nucleotide sequence ID" value="NZ_CP097501.1"/>
</dbReference>
<feature type="chain" id="PRO_5042235167" evidence="10">
    <location>
        <begin position="21"/>
        <end position="353"/>
    </location>
</feature>
<dbReference type="EMBL" id="CP097501">
    <property type="protein sequence ID" value="URD66810.1"/>
    <property type="molecule type" value="Genomic_DNA"/>
</dbReference>
<dbReference type="FunFam" id="1.10.760.10:FF:000020">
    <property type="entry name" value="Cytochrome c peroxidase"/>
    <property type="match status" value="1"/>
</dbReference>
<evidence type="ECO:0000256" key="9">
    <source>
        <dbReference type="PIRSR" id="PIRSR000294-2"/>
    </source>
</evidence>
<feature type="signal peptide" evidence="10">
    <location>
        <begin position="1"/>
        <end position="20"/>
    </location>
</feature>
<protein>
    <submittedName>
        <fullName evidence="12">Cytochrome-c peroxidase</fullName>
    </submittedName>
</protein>
<dbReference type="InterPro" id="IPR004852">
    <property type="entry name" value="Di-haem_cyt_c_peroxidsae"/>
</dbReference>
<dbReference type="InterPro" id="IPR036909">
    <property type="entry name" value="Cyt_c-like_dom_sf"/>
</dbReference>
<feature type="binding site" description="axial binding residue" evidence="9">
    <location>
        <position position="237"/>
    </location>
    <ligand>
        <name>heme c</name>
        <dbReference type="ChEBI" id="CHEBI:61717"/>
        <label>2</label>
    </ligand>
    <ligandPart>
        <name>Fe</name>
        <dbReference type="ChEBI" id="CHEBI:18248"/>
    </ligandPart>
</feature>
<evidence type="ECO:0000256" key="3">
    <source>
        <dbReference type="ARBA" id="ARBA00022723"/>
    </source>
</evidence>
<feature type="binding site" description="covalent" evidence="8">
    <location>
        <position position="236"/>
    </location>
    <ligand>
        <name>heme c</name>
        <dbReference type="ChEBI" id="CHEBI:61717"/>
        <label>2</label>
    </ligand>
</feature>
<comment type="PTM">
    <text evidence="8">Binds 2 heme groups per subunit.</text>
</comment>
<dbReference type="Gene3D" id="1.10.760.10">
    <property type="entry name" value="Cytochrome c-like domain"/>
    <property type="match status" value="2"/>
</dbReference>
<feature type="binding site" description="axial binding residue" evidence="9">
    <location>
        <position position="91"/>
    </location>
    <ligand>
        <name>heme c</name>
        <dbReference type="ChEBI" id="CHEBI:61717"/>
        <label>1</label>
    </ligand>
    <ligandPart>
        <name>Fe</name>
        <dbReference type="ChEBI" id="CHEBI:18248"/>
    </ligandPart>
</feature>
<evidence type="ECO:0000256" key="2">
    <source>
        <dbReference type="ARBA" id="ARBA00022617"/>
    </source>
</evidence>
<dbReference type="GO" id="GO:0020037">
    <property type="term" value="F:heme binding"/>
    <property type="evidence" value="ECO:0007669"/>
    <property type="project" value="InterPro"/>
</dbReference>
<feature type="domain" description="Cytochrome c" evidence="11">
    <location>
        <begin position="219"/>
        <end position="338"/>
    </location>
</feature>
<evidence type="ECO:0000256" key="4">
    <source>
        <dbReference type="ARBA" id="ARBA00022729"/>
    </source>
</evidence>
<dbReference type="GO" id="GO:0004130">
    <property type="term" value="F:cytochrome-c peroxidase activity"/>
    <property type="evidence" value="ECO:0007669"/>
    <property type="project" value="TreeGrafter"/>
</dbReference>
<dbReference type="InterPro" id="IPR026259">
    <property type="entry name" value="MauG/Cytc_peroxidase"/>
</dbReference>
<dbReference type="SUPFAM" id="SSF46626">
    <property type="entry name" value="Cytochrome c"/>
    <property type="match status" value="2"/>
</dbReference>
<comment type="subcellular location">
    <subcellularLocation>
        <location evidence="1">Periplasm</location>
    </subcellularLocation>
</comment>
<evidence type="ECO:0000313" key="13">
    <source>
        <dbReference type="Proteomes" id="UP001056819"/>
    </source>
</evidence>
<feature type="domain" description="Cytochrome c" evidence="11">
    <location>
        <begin position="65"/>
        <end position="174"/>
    </location>
</feature>
<dbReference type="Pfam" id="PF03150">
    <property type="entry name" value="CCP_MauG"/>
    <property type="match status" value="1"/>
</dbReference>
<dbReference type="GO" id="GO:0009055">
    <property type="term" value="F:electron transfer activity"/>
    <property type="evidence" value="ECO:0007669"/>
    <property type="project" value="InterPro"/>
</dbReference>
<dbReference type="InterPro" id="IPR051395">
    <property type="entry name" value="Cytochrome_c_Peroxidase/MauG"/>
</dbReference>
<keyword evidence="5" id="KW-0574">Periplasm</keyword>
<keyword evidence="4 10" id="KW-0732">Signal</keyword>
<dbReference type="InterPro" id="IPR009056">
    <property type="entry name" value="Cyt_c-like_dom"/>
</dbReference>
<organism evidence="12 13">
    <name type="scientific">Conchiformibius steedae DSM 2580</name>
    <dbReference type="NCBI Taxonomy" id="1121352"/>
    <lineage>
        <taxon>Bacteria</taxon>
        <taxon>Pseudomonadati</taxon>
        <taxon>Pseudomonadota</taxon>
        <taxon>Betaproteobacteria</taxon>
        <taxon>Neisseriales</taxon>
        <taxon>Neisseriaceae</taxon>
        <taxon>Conchiformibius</taxon>
    </lineage>
</organism>
<dbReference type="GO" id="GO:0042597">
    <property type="term" value="C:periplasmic space"/>
    <property type="evidence" value="ECO:0007669"/>
    <property type="project" value="UniProtKB-SubCell"/>
</dbReference>
<evidence type="ECO:0000256" key="7">
    <source>
        <dbReference type="ARBA" id="ARBA00023004"/>
    </source>
</evidence>
<dbReference type="PIRSF" id="PIRSF000294">
    <property type="entry name" value="Cytochrome-c_peroxidase"/>
    <property type="match status" value="1"/>
</dbReference>
<evidence type="ECO:0000256" key="5">
    <source>
        <dbReference type="ARBA" id="ARBA00022764"/>
    </source>
</evidence>
<dbReference type="AlphaFoldDB" id="A0AAE9HV68"/>
<feature type="binding site" description="covalent" evidence="8">
    <location>
        <position position="87"/>
    </location>
    <ligand>
        <name>heme c</name>
        <dbReference type="ChEBI" id="CHEBI:61717"/>
        <label>1</label>
    </ligand>
</feature>
<reference evidence="12" key="1">
    <citation type="submission" date="2022-05" db="EMBL/GenBank/DDBJ databases">
        <title>Alysiella filiformis genome sequencing.</title>
        <authorList>
            <person name="Viehboeck T."/>
        </authorList>
    </citation>
    <scope>NUCLEOTIDE SEQUENCE</scope>
    <source>
        <strain evidence="12">DSM 2580</strain>
    </source>
</reference>
<feature type="binding site" description="axial binding residue" evidence="9">
    <location>
        <position position="107"/>
    </location>
    <ligand>
        <name>heme c</name>
        <dbReference type="ChEBI" id="CHEBI:61717"/>
        <label>1</label>
    </ligand>
    <ligandPart>
        <name>Fe</name>
        <dbReference type="ChEBI" id="CHEBI:18248"/>
    </ligandPart>
</feature>
<evidence type="ECO:0000313" key="12">
    <source>
        <dbReference type="EMBL" id="URD66810.1"/>
    </source>
</evidence>
<dbReference type="Proteomes" id="UP001056819">
    <property type="component" value="Chromosome"/>
</dbReference>